<dbReference type="Gene3D" id="3.80.10.10">
    <property type="entry name" value="Ribonuclease Inhibitor"/>
    <property type="match status" value="1"/>
</dbReference>
<dbReference type="AlphaFoldDB" id="A0AAD6XIQ4"/>
<comment type="caution">
    <text evidence="1">The sequence shown here is derived from an EMBL/GenBank/DDBJ whole genome shotgun (WGS) entry which is preliminary data.</text>
</comment>
<dbReference type="Proteomes" id="UP001222325">
    <property type="component" value="Unassembled WGS sequence"/>
</dbReference>
<evidence type="ECO:0008006" key="3">
    <source>
        <dbReference type="Google" id="ProtNLM"/>
    </source>
</evidence>
<sequence>MGPGLEALVSNNEPLTDTQTLHVQQTLQAALTAVSDVEGEILRTIRRLVELEAERRRRSDFTVALKGVLSPIRRIPTEILGEIFLWCRNSSLSASKYSIVDPRQAPVLLGHVSSRWRQVSQNTPSLWDHLHYYSSTSPGSQNQALSLLRPIISRSRGLALDVALDSGDGPVNDIMDLVLKEHNRLNQVYLAMSNRDPPLQYKKTSFPNLSSLSISGACECIDVSQFLVLFSDAPKMRTLDLVSTITPLRSFVSVLRWSLFTELNLTIPLYCWQARDILMQCDMIEDCRFGELTESGEIYPPQHVHQLNHLRILDISIEESIENSHPEGLFEAFAFPQLDDLRIDTTDCPWPGRILPSLYDRSQFLLTRLRVQIRTVDMNAGAEPLVTLLRHLPGLRELRLAYCGIEDELFDAFTYRPWAPLGLSLPHLESLHLEDNENDLDGVVLAEMVESMCAYSGGQNVAFPVLNKVDLYLRGARFSDEVEARIAVACAGSRVIKDHYNRS</sequence>
<keyword evidence="2" id="KW-1185">Reference proteome</keyword>
<protein>
    <recommendedName>
        <fullName evidence="3">F-box domain-containing protein</fullName>
    </recommendedName>
</protein>
<reference evidence="1" key="1">
    <citation type="submission" date="2023-03" db="EMBL/GenBank/DDBJ databases">
        <title>Massive genome expansion in bonnet fungi (Mycena s.s.) driven by repeated elements and novel gene families across ecological guilds.</title>
        <authorList>
            <consortium name="Lawrence Berkeley National Laboratory"/>
            <person name="Harder C.B."/>
            <person name="Miyauchi S."/>
            <person name="Viragh M."/>
            <person name="Kuo A."/>
            <person name="Thoen E."/>
            <person name="Andreopoulos B."/>
            <person name="Lu D."/>
            <person name="Skrede I."/>
            <person name="Drula E."/>
            <person name="Henrissat B."/>
            <person name="Morin E."/>
            <person name="Kohler A."/>
            <person name="Barry K."/>
            <person name="LaButti K."/>
            <person name="Morin E."/>
            <person name="Salamov A."/>
            <person name="Lipzen A."/>
            <person name="Mereny Z."/>
            <person name="Hegedus B."/>
            <person name="Baldrian P."/>
            <person name="Stursova M."/>
            <person name="Weitz H."/>
            <person name="Taylor A."/>
            <person name="Grigoriev I.V."/>
            <person name="Nagy L.G."/>
            <person name="Martin F."/>
            <person name="Kauserud H."/>
        </authorList>
    </citation>
    <scope>NUCLEOTIDE SEQUENCE</scope>
    <source>
        <strain evidence="1">CBHHK173m</strain>
    </source>
</reference>
<dbReference type="SUPFAM" id="SSF52047">
    <property type="entry name" value="RNI-like"/>
    <property type="match status" value="1"/>
</dbReference>
<organism evidence="1 2">
    <name type="scientific">Mycena belliarum</name>
    <dbReference type="NCBI Taxonomy" id="1033014"/>
    <lineage>
        <taxon>Eukaryota</taxon>
        <taxon>Fungi</taxon>
        <taxon>Dikarya</taxon>
        <taxon>Basidiomycota</taxon>
        <taxon>Agaricomycotina</taxon>
        <taxon>Agaricomycetes</taxon>
        <taxon>Agaricomycetidae</taxon>
        <taxon>Agaricales</taxon>
        <taxon>Marasmiineae</taxon>
        <taxon>Mycenaceae</taxon>
        <taxon>Mycena</taxon>
    </lineage>
</organism>
<dbReference type="InterPro" id="IPR032675">
    <property type="entry name" value="LRR_dom_sf"/>
</dbReference>
<evidence type="ECO:0000313" key="1">
    <source>
        <dbReference type="EMBL" id="KAJ7073465.1"/>
    </source>
</evidence>
<evidence type="ECO:0000313" key="2">
    <source>
        <dbReference type="Proteomes" id="UP001222325"/>
    </source>
</evidence>
<name>A0AAD6XIQ4_9AGAR</name>
<gene>
    <name evidence="1" type="ORF">B0H15DRAFT_61389</name>
</gene>
<proteinExistence type="predicted"/>
<dbReference type="EMBL" id="JARJCN010000113">
    <property type="protein sequence ID" value="KAJ7073465.1"/>
    <property type="molecule type" value="Genomic_DNA"/>
</dbReference>
<accession>A0AAD6XIQ4</accession>